<accession>A0AAE9XVG3</accession>
<dbReference type="Pfam" id="PF06170">
    <property type="entry name" value="DUF983"/>
    <property type="match status" value="1"/>
</dbReference>
<dbReference type="RefSeq" id="WP_289503161.1">
    <property type="nucleotide sequence ID" value="NZ_CP116805.1"/>
</dbReference>
<evidence type="ECO:0000313" key="2">
    <source>
        <dbReference type="EMBL" id="WCL53649.1"/>
    </source>
</evidence>
<evidence type="ECO:0000256" key="1">
    <source>
        <dbReference type="SAM" id="Phobius"/>
    </source>
</evidence>
<name>A0AAE9XVG3_9PROT</name>
<keyword evidence="1" id="KW-0812">Transmembrane</keyword>
<proteinExistence type="predicted"/>
<dbReference type="AlphaFoldDB" id="A0AAE9XVG3"/>
<sequence>MADEGQNDTMHTGPGGKPGPVSPFKAGLGCRCPYCGKGALFPSFFSLALNERCADCGRDLSSADPGDGPAVFVILILGAIVTIAAIIVEVKIAPPTWVHIILWPVFVSGLGLWMLRVFKGILFALQVRHDAHEGRLHDDE</sequence>
<dbReference type="EMBL" id="CP116805">
    <property type="protein sequence ID" value="WCL53649.1"/>
    <property type="molecule type" value="Genomic_DNA"/>
</dbReference>
<feature type="transmembrane region" description="Helical" evidence="1">
    <location>
        <begin position="100"/>
        <end position="118"/>
    </location>
</feature>
<gene>
    <name evidence="2" type="ORF">PH603_14005</name>
</gene>
<evidence type="ECO:0000313" key="3">
    <source>
        <dbReference type="Proteomes" id="UP001217500"/>
    </source>
</evidence>
<protein>
    <submittedName>
        <fullName evidence="2">DUF983 domain-containing protein</fullName>
    </submittedName>
</protein>
<keyword evidence="1" id="KW-0472">Membrane</keyword>
<dbReference type="Proteomes" id="UP001217500">
    <property type="component" value="Chromosome"/>
</dbReference>
<organism evidence="2 3">
    <name type="scientific">Gimibacter soli</name>
    <dbReference type="NCBI Taxonomy" id="3024400"/>
    <lineage>
        <taxon>Bacteria</taxon>
        <taxon>Pseudomonadati</taxon>
        <taxon>Pseudomonadota</taxon>
        <taxon>Alphaproteobacteria</taxon>
        <taxon>Kordiimonadales</taxon>
        <taxon>Temperatibacteraceae</taxon>
        <taxon>Gimibacter</taxon>
    </lineage>
</organism>
<keyword evidence="3" id="KW-1185">Reference proteome</keyword>
<reference evidence="2" key="1">
    <citation type="submission" date="2023-01" db="EMBL/GenBank/DDBJ databases">
        <title>The genome sequence of Kordiimonadaceae bacterium 6D33.</title>
        <authorList>
            <person name="Liu Y."/>
        </authorList>
    </citation>
    <scope>NUCLEOTIDE SEQUENCE</scope>
    <source>
        <strain evidence="2">6D33</strain>
    </source>
</reference>
<dbReference type="InterPro" id="IPR009325">
    <property type="entry name" value="DUF983"/>
</dbReference>
<dbReference type="KEGG" id="gso:PH603_14005"/>
<feature type="transmembrane region" description="Helical" evidence="1">
    <location>
        <begin position="70"/>
        <end position="88"/>
    </location>
</feature>
<keyword evidence="1" id="KW-1133">Transmembrane helix</keyword>